<protein>
    <recommendedName>
        <fullName evidence="8">Holo-[acyl-carrier-protein] synthase</fullName>
        <shortName evidence="8">Holo-ACP synthase</shortName>
        <ecNumber evidence="8">2.7.8.7</ecNumber>
    </recommendedName>
    <alternativeName>
        <fullName evidence="8">4'-phosphopantetheinyl transferase AcpS</fullName>
    </alternativeName>
</protein>
<dbReference type="OrthoDB" id="517356at2"/>
<evidence type="ECO:0000313" key="10">
    <source>
        <dbReference type="EMBL" id="PWI56873.1"/>
    </source>
</evidence>
<evidence type="ECO:0000313" key="11">
    <source>
        <dbReference type="Proteomes" id="UP000245380"/>
    </source>
</evidence>
<comment type="cofactor">
    <cofactor evidence="8">
        <name>Mg(2+)</name>
        <dbReference type="ChEBI" id="CHEBI:18420"/>
    </cofactor>
</comment>
<dbReference type="NCBIfam" id="TIGR00556">
    <property type="entry name" value="pantethn_trn"/>
    <property type="match status" value="1"/>
</dbReference>
<dbReference type="InterPro" id="IPR037143">
    <property type="entry name" value="4-PPantetheinyl_Trfase_dom_sf"/>
</dbReference>
<keyword evidence="1 8" id="KW-0444">Lipid biosynthesis</keyword>
<evidence type="ECO:0000256" key="7">
    <source>
        <dbReference type="ARBA" id="ARBA00023160"/>
    </source>
</evidence>
<dbReference type="HAMAP" id="MF_00101">
    <property type="entry name" value="AcpS"/>
    <property type="match status" value="1"/>
</dbReference>
<keyword evidence="7 8" id="KW-0275">Fatty acid biosynthesis</keyword>
<evidence type="ECO:0000259" key="9">
    <source>
        <dbReference type="Pfam" id="PF01648"/>
    </source>
</evidence>
<dbReference type="EC" id="2.7.8.7" evidence="8"/>
<evidence type="ECO:0000256" key="6">
    <source>
        <dbReference type="ARBA" id="ARBA00023098"/>
    </source>
</evidence>
<evidence type="ECO:0000256" key="3">
    <source>
        <dbReference type="ARBA" id="ARBA00022723"/>
    </source>
</evidence>
<dbReference type="Proteomes" id="UP000245380">
    <property type="component" value="Unassembled WGS sequence"/>
</dbReference>
<dbReference type="InterPro" id="IPR008278">
    <property type="entry name" value="4-PPantetheinyl_Trfase_dom"/>
</dbReference>
<keyword evidence="2 8" id="KW-0808">Transferase</keyword>
<dbReference type="SUPFAM" id="SSF56214">
    <property type="entry name" value="4'-phosphopantetheinyl transferase"/>
    <property type="match status" value="1"/>
</dbReference>
<feature type="domain" description="4'-phosphopantetheinyl transferase" evidence="9">
    <location>
        <begin position="4"/>
        <end position="121"/>
    </location>
</feature>
<dbReference type="Pfam" id="PF01648">
    <property type="entry name" value="ACPS"/>
    <property type="match status" value="1"/>
</dbReference>
<dbReference type="RefSeq" id="WP_109431370.1">
    <property type="nucleotide sequence ID" value="NZ_MPDK01000024.1"/>
</dbReference>
<dbReference type="GO" id="GO:0000287">
    <property type="term" value="F:magnesium ion binding"/>
    <property type="evidence" value="ECO:0007669"/>
    <property type="project" value="UniProtKB-UniRule"/>
</dbReference>
<evidence type="ECO:0000256" key="4">
    <source>
        <dbReference type="ARBA" id="ARBA00022832"/>
    </source>
</evidence>
<name>A0A2U3D6I4_SULT2</name>
<feature type="binding site" evidence="8">
    <location>
        <position position="55"/>
    </location>
    <ligand>
        <name>Mg(2+)</name>
        <dbReference type="ChEBI" id="CHEBI:18420"/>
    </ligand>
</feature>
<keyword evidence="8" id="KW-0963">Cytoplasm</keyword>
<dbReference type="Gene3D" id="3.90.470.20">
    <property type="entry name" value="4'-phosphopantetheinyl transferase domain"/>
    <property type="match status" value="1"/>
</dbReference>
<feature type="binding site" evidence="8">
    <location>
        <position position="6"/>
    </location>
    <ligand>
        <name>Mg(2+)</name>
        <dbReference type="ChEBI" id="CHEBI:18420"/>
    </ligand>
</feature>
<comment type="subcellular location">
    <subcellularLocation>
        <location evidence="8">Cytoplasm</location>
    </subcellularLocation>
</comment>
<comment type="similarity">
    <text evidence="8">Belongs to the P-Pant transferase superfamily. AcpS family.</text>
</comment>
<evidence type="ECO:0000256" key="2">
    <source>
        <dbReference type="ARBA" id="ARBA00022679"/>
    </source>
</evidence>
<accession>A0A2U3D6I4</accession>
<evidence type="ECO:0000256" key="8">
    <source>
        <dbReference type="HAMAP-Rule" id="MF_00101"/>
    </source>
</evidence>
<comment type="function">
    <text evidence="8">Transfers the 4'-phosphopantetheine moiety from coenzyme A to a Ser of acyl-carrier-protein.</text>
</comment>
<dbReference type="GO" id="GO:0008897">
    <property type="term" value="F:holo-[acyl-carrier-protein] synthase activity"/>
    <property type="evidence" value="ECO:0007669"/>
    <property type="project" value="UniProtKB-UniRule"/>
</dbReference>
<evidence type="ECO:0000256" key="1">
    <source>
        <dbReference type="ARBA" id="ARBA00022516"/>
    </source>
</evidence>
<comment type="caution">
    <text evidence="10">The sequence shown here is derived from an EMBL/GenBank/DDBJ whole genome shotgun (WGS) entry which is preliminary data.</text>
</comment>
<dbReference type="GO" id="GO:0006633">
    <property type="term" value="P:fatty acid biosynthetic process"/>
    <property type="evidence" value="ECO:0007669"/>
    <property type="project" value="UniProtKB-UniRule"/>
</dbReference>
<reference evidence="10 11" key="1">
    <citation type="submission" date="2016-11" db="EMBL/GenBank/DDBJ databases">
        <title>Comparative genomics of Acidibacillus ferroxidans species.</title>
        <authorList>
            <person name="Oliveira G."/>
            <person name="Nunes G."/>
            <person name="Oliveira R."/>
            <person name="Araujo F."/>
            <person name="Salim A."/>
            <person name="Scholte L."/>
            <person name="Morais D."/>
            <person name="Nancucheo I."/>
            <person name="Johnson D.B."/>
            <person name="Grail B."/>
            <person name="Bittencourt J."/>
            <person name="Valadares R."/>
        </authorList>
    </citation>
    <scope>NUCLEOTIDE SEQUENCE [LARGE SCALE GENOMIC DNA]</scope>
    <source>
        <strain evidence="10 11">Y002</strain>
    </source>
</reference>
<proteinExistence type="inferred from homology"/>
<comment type="catalytic activity">
    <reaction evidence="8">
        <text>apo-[ACP] + CoA = holo-[ACP] + adenosine 3',5'-bisphosphate + H(+)</text>
        <dbReference type="Rhea" id="RHEA:12068"/>
        <dbReference type="Rhea" id="RHEA-COMP:9685"/>
        <dbReference type="Rhea" id="RHEA-COMP:9690"/>
        <dbReference type="ChEBI" id="CHEBI:15378"/>
        <dbReference type="ChEBI" id="CHEBI:29999"/>
        <dbReference type="ChEBI" id="CHEBI:57287"/>
        <dbReference type="ChEBI" id="CHEBI:58343"/>
        <dbReference type="ChEBI" id="CHEBI:64479"/>
        <dbReference type="EC" id="2.7.8.7"/>
    </reaction>
</comment>
<gene>
    <name evidence="8" type="primary">acpS</name>
    <name evidence="10" type="ORF">BM613_11600</name>
</gene>
<keyword evidence="5 8" id="KW-0460">Magnesium</keyword>
<evidence type="ECO:0000256" key="5">
    <source>
        <dbReference type="ARBA" id="ARBA00022842"/>
    </source>
</evidence>
<dbReference type="InterPro" id="IPR004568">
    <property type="entry name" value="Ppantetheine-prot_Trfase_dom"/>
</dbReference>
<organism evidence="10 11">
    <name type="scientific">Sulfoacidibacillus thermotolerans</name>
    <name type="common">Acidibacillus sulfuroxidans</name>
    <dbReference type="NCBI Taxonomy" id="1765684"/>
    <lineage>
        <taxon>Bacteria</taxon>
        <taxon>Bacillati</taxon>
        <taxon>Bacillota</taxon>
        <taxon>Bacilli</taxon>
        <taxon>Bacillales</taxon>
        <taxon>Alicyclobacillaceae</taxon>
        <taxon>Sulfoacidibacillus</taxon>
    </lineage>
</organism>
<keyword evidence="6 8" id="KW-0443">Lipid metabolism</keyword>
<sequence length="141" mass="15631">MVQGVDIVEIARIARLAQRSRFLKRIYTVQELALIEGVNAARRAEILAGRFAAKEAVMKAFGSLLLNFPSNAKRQLAAVDHKARSMGVSFHEIETLSHLSGAPLLRLHGEAEQIARHYKLSRFSVSLSHTREVAIAFVILS</sequence>
<dbReference type="GO" id="GO:0005737">
    <property type="term" value="C:cytoplasm"/>
    <property type="evidence" value="ECO:0007669"/>
    <property type="project" value="UniProtKB-SubCell"/>
</dbReference>
<keyword evidence="11" id="KW-1185">Reference proteome</keyword>
<dbReference type="AlphaFoldDB" id="A0A2U3D6I4"/>
<keyword evidence="3 8" id="KW-0479">Metal-binding</keyword>
<dbReference type="EMBL" id="MPDK01000024">
    <property type="protein sequence ID" value="PWI56873.1"/>
    <property type="molecule type" value="Genomic_DNA"/>
</dbReference>
<dbReference type="InterPro" id="IPR002582">
    <property type="entry name" value="ACPS"/>
</dbReference>
<keyword evidence="4 8" id="KW-0276">Fatty acid metabolism</keyword>